<reference evidence="3" key="1">
    <citation type="submission" date="2022-07" db="EMBL/GenBank/DDBJ databases">
        <authorList>
            <person name="Criscuolo A."/>
        </authorList>
    </citation>
    <scope>NUCLEOTIDE SEQUENCE</scope>
    <source>
        <strain evidence="3">CIP111854</strain>
    </source>
</reference>
<dbReference type="PROSITE" id="PS51257">
    <property type="entry name" value="PROKAR_LIPOPROTEIN"/>
    <property type="match status" value="1"/>
</dbReference>
<dbReference type="InterPro" id="IPR012338">
    <property type="entry name" value="Beta-lactam/transpept-like"/>
</dbReference>
<dbReference type="RefSeq" id="WP_261626510.1">
    <property type="nucleotide sequence ID" value="NZ_CAMAPC010000008.1"/>
</dbReference>
<comment type="caution">
    <text evidence="3">The sequence shown here is derived from an EMBL/GenBank/DDBJ whole genome shotgun (WGS) entry which is preliminary data.</text>
</comment>
<dbReference type="Pfam" id="PF00144">
    <property type="entry name" value="Beta-lactamase"/>
    <property type="match status" value="1"/>
</dbReference>
<keyword evidence="4" id="KW-1185">Reference proteome</keyword>
<feature type="domain" description="Beta-lactamase-related" evidence="2">
    <location>
        <begin position="52"/>
        <end position="359"/>
    </location>
</feature>
<dbReference type="PANTHER" id="PTHR22935">
    <property type="entry name" value="PENICILLIN-BINDING PROTEIN"/>
    <property type="match status" value="1"/>
</dbReference>
<dbReference type="InterPro" id="IPR001466">
    <property type="entry name" value="Beta-lactam-related"/>
</dbReference>
<name>A0A9W4QYL3_9GAMM</name>
<dbReference type="SUPFAM" id="SSF56601">
    <property type="entry name" value="beta-lactamase/transpeptidase-like"/>
    <property type="match status" value="1"/>
</dbReference>
<dbReference type="EMBL" id="CAMAPC010000008">
    <property type="protein sequence ID" value="CAH9059828.1"/>
    <property type="molecule type" value="Genomic_DNA"/>
</dbReference>
<gene>
    <name evidence="3" type="primary">flp_3</name>
    <name evidence="3" type="ORF">PSECIP111854_02485</name>
</gene>
<proteinExistence type="inferred from homology"/>
<organism evidence="3 4">
    <name type="scientific">Pseudoalteromonas holothuriae</name>
    <dbReference type="NCBI Taxonomy" id="2963714"/>
    <lineage>
        <taxon>Bacteria</taxon>
        <taxon>Pseudomonadati</taxon>
        <taxon>Pseudomonadota</taxon>
        <taxon>Gammaproteobacteria</taxon>
        <taxon>Alteromonadales</taxon>
        <taxon>Pseudoalteromonadaceae</taxon>
        <taxon>Pseudoalteromonas</taxon>
    </lineage>
</organism>
<dbReference type="PANTHER" id="PTHR22935:SF95">
    <property type="entry name" value="BETA-LACTAMASE-LIKE 1-RELATED"/>
    <property type="match status" value="1"/>
</dbReference>
<evidence type="ECO:0000313" key="3">
    <source>
        <dbReference type="EMBL" id="CAH9059828.1"/>
    </source>
</evidence>
<dbReference type="InterPro" id="IPR051478">
    <property type="entry name" value="Beta-lactamase-like_AB/R"/>
</dbReference>
<dbReference type="AlphaFoldDB" id="A0A9W4QYL3"/>
<dbReference type="Gene3D" id="3.40.710.10">
    <property type="entry name" value="DD-peptidase/beta-lactamase superfamily"/>
    <property type="match status" value="1"/>
</dbReference>
<sequence length="372" mass="41312">MPHLIKARTVSYVIFSLLILTACNSDSKLDFESFVEKKLTRLIIEENAQVASIAIVSGKHNFQKHFGQFPDGTKLGSETVYEIASITKTYTGLLLAKAVTDKKVKLDEDIRVYLGAEGYQNLQYSNKAITLRHLVTHKSTLPQDFAFNSEDIKNGSVIELVSNYSKAKFFEDLAQYQLTSTPGDEYQYSNAGAKLIGYILEKVYNKPLSVLITEFITEKSGEEHTKFRLSDHEISNITKGTDGQGNLQPLLSPYSFAEGGLTSTTSSISSYMQYLLNPLSEEVTLSQTLLAGSDRGHGYAFFWNTYKYNSNKPMLYNSGGSIGTSSWLALYPKQELGIFIVTNAAAGNTQEKLNDIANAIVEKYEIAAKLKQ</sequence>
<comment type="similarity">
    <text evidence="1">Belongs to the beta-lactamase family.</text>
</comment>
<evidence type="ECO:0000313" key="4">
    <source>
        <dbReference type="Proteomes" id="UP001152467"/>
    </source>
</evidence>
<dbReference type="Proteomes" id="UP001152467">
    <property type="component" value="Unassembled WGS sequence"/>
</dbReference>
<accession>A0A9W4QYL3</accession>
<protein>
    <submittedName>
        <fullName evidence="3">Protein flp</fullName>
    </submittedName>
</protein>
<evidence type="ECO:0000259" key="2">
    <source>
        <dbReference type="Pfam" id="PF00144"/>
    </source>
</evidence>
<evidence type="ECO:0000256" key="1">
    <source>
        <dbReference type="ARBA" id="ARBA00038473"/>
    </source>
</evidence>